<keyword evidence="1" id="KW-1133">Transmembrane helix</keyword>
<reference evidence="2" key="2">
    <citation type="journal article" date="2020" name="Gigascience">
        <title>An improved pig reference genome sequence to enable pig genetics and genomics research.</title>
        <authorList>
            <person name="Warr A."/>
            <person name="Affara N."/>
            <person name="Aken B."/>
            <person name="Beiki H."/>
            <person name="Bickhart D.M."/>
            <person name="Billis K."/>
            <person name="Chow W."/>
            <person name="Eory L."/>
            <person name="Finlayson H.A."/>
            <person name="Flicek P."/>
            <person name="Giron C.G."/>
            <person name="Griffin D.K."/>
            <person name="Hall R."/>
            <person name="Hannum G."/>
            <person name="Hourlier T."/>
            <person name="Howe K."/>
            <person name="Hume D.A."/>
            <person name="Izuogu O."/>
            <person name="Kim K."/>
            <person name="Koren S."/>
            <person name="Liu H."/>
            <person name="Manchanda N."/>
            <person name="Martin F.J."/>
            <person name="Nonneman D.J."/>
            <person name="O'Connor R.E."/>
            <person name="Phillippy A.M."/>
            <person name="Rohrer G.A."/>
            <person name="Rosen B.D."/>
            <person name="Rund L.A."/>
            <person name="Sargent C.A."/>
            <person name="Schook L.B."/>
            <person name="Schroeder S.G."/>
            <person name="Schwartz A.S."/>
            <person name="Skinner B.M."/>
            <person name="Talbot R."/>
            <person name="Tseng E."/>
            <person name="Tuggle C.K."/>
            <person name="Watson M."/>
            <person name="Smith T.P.L."/>
            <person name="Archibald A.L."/>
        </authorList>
    </citation>
    <scope>NUCLEOTIDE SEQUENCE [LARGE SCALE GENOMIC DNA]</scope>
    <source>
        <strain evidence="2">Duroc</strain>
    </source>
</reference>
<dbReference type="Bgee" id="ENSSSCG00000050086">
    <property type="expression patterns" value="Expressed in hypothalamus and 3 other cell types or tissues"/>
</dbReference>
<name>A0A5G2R6T2_PIG</name>
<evidence type="ECO:0000256" key="1">
    <source>
        <dbReference type="SAM" id="Phobius"/>
    </source>
</evidence>
<keyword evidence="3" id="KW-1185">Reference proteome</keyword>
<accession>A0A5G2R6T2</accession>
<feature type="transmembrane region" description="Helical" evidence="1">
    <location>
        <begin position="41"/>
        <end position="64"/>
    </location>
</feature>
<dbReference type="AlphaFoldDB" id="A0A5G2R6T2"/>
<protein>
    <submittedName>
        <fullName evidence="2">Uncharacterized protein</fullName>
    </submittedName>
</protein>
<dbReference type="GeneTree" id="ENSGT01010000222737"/>
<evidence type="ECO:0000313" key="3">
    <source>
        <dbReference type="Proteomes" id="UP000008227"/>
    </source>
</evidence>
<reference evidence="2" key="3">
    <citation type="submission" date="2025-08" db="UniProtKB">
        <authorList>
            <consortium name="Ensembl"/>
        </authorList>
    </citation>
    <scope>IDENTIFICATION</scope>
</reference>
<dbReference type="Ensembl" id="ENSSSCT00000090847.2">
    <property type="protein sequence ID" value="ENSSSCP00000069837.2"/>
    <property type="gene ID" value="ENSSSCG00000053516.1"/>
</dbReference>
<keyword evidence="1" id="KW-0472">Membrane</keyword>
<reference evidence="2" key="4">
    <citation type="submission" date="2025-09" db="UniProtKB">
        <authorList>
            <consortium name="Ensembl"/>
        </authorList>
    </citation>
    <scope>IDENTIFICATION</scope>
</reference>
<organism evidence="2 3">
    <name type="scientific">Sus scrofa</name>
    <name type="common">Pig</name>
    <dbReference type="NCBI Taxonomy" id="9823"/>
    <lineage>
        <taxon>Eukaryota</taxon>
        <taxon>Metazoa</taxon>
        <taxon>Chordata</taxon>
        <taxon>Craniata</taxon>
        <taxon>Vertebrata</taxon>
        <taxon>Euteleostomi</taxon>
        <taxon>Mammalia</taxon>
        <taxon>Eutheria</taxon>
        <taxon>Laurasiatheria</taxon>
        <taxon>Artiodactyla</taxon>
        <taxon>Suina</taxon>
        <taxon>Suidae</taxon>
        <taxon>Sus</taxon>
    </lineage>
</organism>
<reference evidence="3" key="1">
    <citation type="submission" date="2009-11" db="EMBL/GenBank/DDBJ databases">
        <authorList>
            <consortium name="Porcine genome sequencing project"/>
        </authorList>
    </citation>
    <scope>NUCLEOTIDE SEQUENCE [LARGE SCALE GENOMIC DNA]</scope>
    <source>
        <strain evidence="3">Duroc</strain>
    </source>
</reference>
<dbReference type="InParanoid" id="A0A5G2R6T2"/>
<keyword evidence="1" id="KW-0812">Transmembrane</keyword>
<feature type="transmembrane region" description="Helical" evidence="1">
    <location>
        <begin position="76"/>
        <end position="97"/>
    </location>
</feature>
<sequence length="125" mass="14001">MNPLSVDSFAKISSHSVGCLFVLLRVSFAGQKLLSLMKSHLFIFVLTVITLGGGSEKMLLSFMSESVWPMFSSKSFILSGLISGSFNHLELIFVYGARECSNFILFHVAVQFSQHHLRNRLSFLH</sequence>
<proteinExistence type="predicted"/>
<evidence type="ECO:0000313" key="2">
    <source>
        <dbReference type="Ensembl" id="ENSSSCP00000069837.2"/>
    </source>
</evidence>
<dbReference type="Proteomes" id="UP000008227">
    <property type="component" value="Chromosome 1"/>
</dbReference>